<evidence type="ECO:0000256" key="1">
    <source>
        <dbReference type="ARBA" id="ARBA00004167"/>
    </source>
</evidence>
<keyword evidence="6" id="KW-0732">Signal</keyword>
<dbReference type="UniPathway" id="UPA00286"/>
<evidence type="ECO:0000313" key="13">
    <source>
        <dbReference type="Proteomes" id="UP000235346"/>
    </source>
</evidence>
<feature type="region of interest" description="Disordered" evidence="10">
    <location>
        <begin position="78"/>
        <end position="144"/>
    </location>
</feature>
<keyword evidence="9" id="KW-0472">Membrane</keyword>
<evidence type="ECO:0000313" key="12">
    <source>
        <dbReference type="EMBL" id="PMR70746.1"/>
    </source>
</evidence>
<comment type="pathway">
    <text evidence="3">Glycan biosynthesis; alginate biosynthesis.</text>
</comment>
<comment type="caution">
    <text evidence="12">The sequence shown here is derived from an EMBL/GenBank/DDBJ whole genome shotgun (WGS) entry which is preliminary data.</text>
</comment>
<protein>
    <submittedName>
        <fullName evidence="12">Glycosyltransferase</fullName>
    </submittedName>
</protein>
<dbReference type="Pfam" id="PF13704">
    <property type="entry name" value="Glyco_tranf_2_4"/>
    <property type="match status" value="1"/>
</dbReference>
<dbReference type="SUPFAM" id="SSF53448">
    <property type="entry name" value="Nucleotide-diphospho-sugar transferases"/>
    <property type="match status" value="1"/>
</dbReference>
<feature type="domain" description="AlgX/AlgJ SGNH hydrolase-like" evidence="11">
    <location>
        <begin position="581"/>
        <end position="743"/>
    </location>
</feature>
<dbReference type="EMBL" id="PNRE01000025">
    <property type="protein sequence ID" value="PMR70746.1"/>
    <property type="molecule type" value="Genomic_DNA"/>
</dbReference>
<name>A0A2N7TRD1_9GAMM</name>
<evidence type="ECO:0000256" key="7">
    <source>
        <dbReference type="ARBA" id="ARBA00022764"/>
    </source>
</evidence>
<keyword evidence="8" id="KW-0016">Alginate biosynthesis</keyword>
<gene>
    <name evidence="12" type="ORF">C1H66_05585</name>
</gene>
<keyword evidence="5" id="KW-0812">Transmembrane</keyword>
<dbReference type="GO" id="GO:0042121">
    <property type="term" value="P:alginic acid biosynthetic process"/>
    <property type="evidence" value="ECO:0007669"/>
    <property type="project" value="UniProtKB-UniPathway"/>
</dbReference>
<accession>A0A2N7TRD1</accession>
<evidence type="ECO:0000256" key="6">
    <source>
        <dbReference type="ARBA" id="ARBA00022729"/>
    </source>
</evidence>
<keyword evidence="4 12" id="KW-0808">Transferase</keyword>
<dbReference type="InterPro" id="IPR029044">
    <property type="entry name" value="Nucleotide-diphossugar_trans"/>
</dbReference>
<comment type="subcellular location">
    <subcellularLocation>
        <location evidence="1">Membrane</location>
        <topology evidence="1">Single-pass membrane protein</topology>
    </subcellularLocation>
    <subcellularLocation>
        <location evidence="2">Periplasm</location>
    </subcellularLocation>
</comment>
<dbReference type="Proteomes" id="UP000235346">
    <property type="component" value="Unassembled WGS sequence"/>
</dbReference>
<dbReference type="GO" id="GO:0016020">
    <property type="term" value="C:membrane"/>
    <property type="evidence" value="ECO:0007669"/>
    <property type="project" value="UniProtKB-SubCell"/>
</dbReference>
<keyword evidence="9" id="KW-1133">Transmembrane helix</keyword>
<evidence type="ECO:0000259" key="11">
    <source>
        <dbReference type="Pfam" id="PF16822"/>
    </source>
</evidence>
<evidence type="ECO:0000256" key="10">
    <source>
        <dbReference type="SAM" id="MobiDB-lite"/>
    </source>
</evidence>
<evidence type="ECO:0000256" key="8">
    <source>
        <dbReference type="ARBA" id="ARBA00022841"/>
    </source>
</evidence>
<dbReference type="GO" id="GO:0042597">
    <property type="term" value="C:periplasmic space"/>
    <property type="evidence" value="ECO:0007669"/>
    <property type="project" value="UniProtKB-SubCell"/>
</dbReference>
<dbReference type="GO" id="GO:0005737">
    <property type="term" value="C:cytoplasm"/>
    <property type="evidence" value="ECO:0007669"/>
    <property type="project" value="TreeGrafter"/>
</dbReference>
<dbReference type="GO" id="GO:0016757">
    <property type="term" value="F:glycosyltransferase activity"/>
    <property type="evidence" value="ECO:0007669"/>
    <property type="project" value="TreeGrafter"/>
</dbReference>
<dbReference type="OrthoDB" id="7981249at2"/>
<proteinExistence type="predicted"/>
<keyword evidence="13" id="KW-1185">Reference proteome</keyword>
<feature type="compositionally biased region" description="Low complexity" evidence="10">
    <location>
        <begin position="118"/>
        <end position="128"/>
    </location>
</feature>
<feature type="region of interest" description="Disordered" evidence="10">
    <location>
        <begin position="1"/>
        <end position="44"/>
    </location>
</feature>
<keyword evidence="7" id="KW-0574">Periplasm</keyword>
<feature type="compositionally biased region" description="Low complexity" evidence="10">
    <location>
        <begin position="23"/>
        <end position="34"/>
    </location>
</feature>
<reference evidence="12 13" key="1">
    <citation type="submission" date="2018-01" db="EMBL/GenBank/DDBJ databases">
        <title>Halomonas endophytica sp. nov., isolated from storage liquid in the stems of Populus euphratica.</title>
        <authorList>
            <person name="Chen C."/>
        </authorList>
    </citation>
    <scope>NUCLEOTIDE SEQUENCE [LARGE SCALE GENOMIC DNA]</scope>
    <source>
        <strain evidence="12 13">DSM 26881</strain>
    </source>
</reference>
<evidence type="ECO:0000256" key="5">
    <source>
        <dbReference type="ARBA" id="ARBA00022692"/>
    </source>
</evidence>
<dbReference type="InterPro" id="IPR031811">
    <property type="entry name" value="ALGX/ALGJ_SGNH-like"/>
</dbReference>
<dbReference type="AlphaFoldDB" id="A0A2N7TRD1"/>
<sequence>MPVVRGFHPGAGDAAGRGSVPPAGSSRLCRGSARGARRAGRSGEPVAFPGILRAHRARGHGGGAAGGGLCLGGAAGAGGRGAHGGSGPLRRPRGGRGEHRRAGRPSRPVGRHGRGRPRTGPDTLRTGGIPRCARPGHRDAVSSDENEAIIDVNNGLPKLGVAAIVKNELPDLREWIAFHLAVGVSHFLIADNGSNDGTREYLALLETLGLVTLLEVPTVGDEKPQLGAYRALLARCPDALDLLAFIDADEYLLPLEGDTGPPSLLPWLARLFADASVGALALNWACFGSSGARFREEGLVIERFVQRAPRSFRTNRHYKSIVRPERVTAFLNPHHVTLDHGHYVNARGQRLEPLEERPGLSRKVVWGGARVNHYLIKSVEEFLLGKSVRGSAATPGYHKGRDYFERFDRNDKTCRLAERLAPEVHRQLLALPVERQEAQRELPGHRRGALRRLARWLLAGERAGVASALPEPVAEWTLETPTARRTVRTPRGLLLQGRMCLAEGVDAGRASLRVSWEEESDLVYPLALDRRQDGRCAAHFRVEVPRPAGDLVLHLLLDDRVLELERLSIDAEAVTVGEGGVLVGRDGWLFLDRDTNASVHQHCGHLRLNALGRQRWAAYGEGLRGLAGSLGAACALLAAPSKEQVMGQYHPLPAVGEGPVDQVAATLPAALLVHPLAPLRALGDAAYYVTDTHWTHRGALAATLALLETLGHDRRPAERLFAADEYAPFHVKGDLGGKLPSPRMAPAERQVSFSHEPYKCYDNGLPNMGRMIVWQNPEALYGQQHCLLFGASSSLSMFQYLVRLFGRLTFVHSAGSIDASLARSLAPDVLLAQTNARFMTRAPSLTFCLADAISRKAEELRGSEAPVPPNRRATVAPPELARLGLVTWDSALPAGWFEP</sequence>
<evidence type="ECO:0000256" key="3">
    <source>
        <dbReference type="ARBA" id="ARBA00005182"/>
    </source>
</evidence>
<dbReference type="CDD" id="cd00761">
    <property type="entry name" value="Glyco_tranf_GTA_type"/>
    <property type="match status" value="1"/>
</dbReference>
<dbReference type="PANTHER" id="PTHR21461">
    <property type="entry name" value="GLYCOSYLTRANSFERASE FAMILY 92 PROTEIN"/>
    <property type="match status" value="1"/>
</dbReference>
<dbReference type="PANTHER" id="PTHR21461:SF69">
    <property type="entry name" value="GLYCOSYLTRANSFERASE FAMILY 92 PROTEIN"/>
    <property type="match status" value="1"/>
</dbReference>
<feature type="compositionally biased region" description="Gly residues" evidence="10">
    <location>
        <begin position="78"/>
        <end position="87"/>
    </location>
</feature>
<feature type="compositionally biased region" description="Basic residues" evidence="10">
    <location>
        <begin position="90"/>
        <end position="117"/>
    </location>
</feature>
<dbReference type="Pfam" id="PF16822">
    <property type="entry name" value="ALGX"/>
    <property type="match status" value="1"/>
</dbReference>
<evidence type="ECO:0000256" key="2">
    <source>
        <dbReference type="ARBA" id="ARBA00004418"/>
    </source>
</evidence>
<evidence type="ECO:0000256" key="4">
    <source>
        <dbReference type="ARBA" id="ARBA00022679"/>
    </source>
</evidence>
<evidence type="ECO:0000256" key="9">
    <source>
        <dbReference type="ARBA" id="ARBA00022989"/>
    </source>
</evidence>
<organism evidence="12 13">
    <name type="scientific">Halomonas heilongjiangensis</name>
    <dbReference type="NCBI Taxonomy" id="1387883"/>
    <lineage>
        <taxon>Bacteria</taxon>
        <taxon>Pseudomonadati</taxon>
        <taxon>Pseudomonadota</taxon>
        <taxon>Gammaproteobacteria</taxon>
        <taxon>Oceanospirillales</taxon>
        <taxon>Halomonadaceae</taxon>
        <taxon>Halomonas</taxon>
    </lineage>
</organism>